<comment type="caution">
    <text evidence="2">The sequence shown here is derived from an EMBL/GenBank/DDBJ whole genome shotgun (WGS) entry which is preliminary data.</text>
</comment>
<dbReference type="PANTHER" id="PTHR42470">
    <property type="entry name" value="VAST DOMAIN-CONTAINING PROTEIN"/>
    <property type="match status" value="1"/>
</dbReference>
<dbReference type="InterPro" id="IPR057684">
    <property type="entry name" value="DUF7924"/>
</dbReference>
<evidence type="ECO:0000259" key="1">
    <source>
        <dbReference type="Pfam" id="PF25545"/>
    </source>
</evidence>
<keyword evidence="3" id="KW-1185">Reference proteome</keyword>
<dbReference type="AlphaFoldDB" id="A0A9P9FGK2"/>
<dbReference type="PANTHER" id="PTHR42470:SF1">
    <property type="entry name" value="VAST DOMAIN-CONTAINING PROTEIN"/>
    <property type="match status" value="1"/>
</dbReference>
<dbReference type="EMBL" id="JAGMUV010000004">
    <property type="protein sequence ID" value="KAH7161099.1"/>
    <property type="molecule type" value="Genomic_DNA"/>
</dbReference>
<dbReference type="Pfam" id="PF25545">
    <property type="entry name" value="DUF7924"/>
    <property type="match status" value="1"/>
</dbReference>
<feature type="domain" description="DUF7924" evidence="1">
    <location>
        <begin position="118"/>
        <end position="280"/>
    </location>
</feature>
<gene>
    <name evidence="2" type="ORF">EDB81DRAFT_839495</name>
</gene>
<protein>
    <recommendedName>
        <fullName evidence="1">DUF7924 domain-containing protein</fullName>
    </recommendedName>
</protein>
<proteinExistence type="predicted"/>
<sequence length="309" mass="34684">MDSSRNAENGFVAPLVAPPLYRLLNLASNNIFLRPSRDPLPDRVAELLILVRRSRDSAEITHDQVRQNQALENLDGQVKEEAVAAFFQKFVLPATDGPGCLQGDAKQPMVGCTVPNTVTDFHVSRPIPDMLYGYRLEKAFPDQWVQLMPLVREVAANNLAHPSLYPFFNIKFKGETGSMWVATNQCLGASSSCVNIAEDLNTRLKQCGSNKVIDSTVFSLTTNGSEARLYVSWKHDEVNYYTTTIRRFLLQESDQYIELCNIIHNIIDWGCGKRLDEIRESMDILLAADLDEMTTLSKFTAVTHHTACN</sequence>
<evidence type="ECO:0000313" key="2">
    <source>
        <dbReference type="EMBL" id="KAH7161099.1"/>
    </source>
</evidence>
<evidence type="ECO:0000313" key="3">
    <source>
        <dbReference type="Proteomes" id="UP000738349"/>
    </source>
</evidence>
<reference evidence="2" key="1">
    <citation type="journal article" date="2021" name="Nat. Commun.">
        <title>Genetic determinants of endophytism in the Arabidopsis root mycobiome.</title>
        <authorList>
            <person name="Mesny F."/>
            <person name="Miyauchi S."/>
            <person name="Thiergart T."/>
            <person name="Pickel B."/>
            <person name="Atanasova L."/>
            <person name="Karlsson M."/>
            <person name="Huettel B."/>
            <person name="Barry K.W."/>
            <person name="Haridas S."/>
            <person name="Chen C."/>
            <person name="Bauer D."/>
            <person name="Andreopoulos W."/>
            <person name="Pangilinan J."/>
            <person name="LaButti K."/>
            <person name="Riley R."/>
            <person name="Lipzen A."/>
            <person name="Clum A."/>
            <person name="Drula E."/>
            <person name="Henrissat B."/>
            <person name="Kohler A."/>
            <person name="Grigoriev I.V."/>
            <person name="Martin F.M."/>
            <person name="Hacquard S."/>
        </authorList>
    </citation>
    <scope>NUCLEOTIDE SEQUENCE</scope>
    <source>
        <strain evidence="2">MPI-CAGE-AT-0147</strain>
    </source>
</reference>
<dbReference type="Proteomes" id="UP000738349">
    <property type="component" value="Unassembled WGS sequence"/>
</dbReference>
<organism evidence="2 3">
    <name type="scientific">Dactylonectria macrodidyma</name>
    <dbReference type="NCBI Taxonomy" id="307937"/>
    <lineage>
        <taxon>Eukaryota</taxon>
        <taxon>Fungi</taxon>
        <taxon>Dikarya</taxon>
        <taxon>Ascomycota</taxon>
        <taxon>Pezizomycotina</taxon>
        <taxon>Sordariomycetes</taxon>
        <taxon>Hypocreomycetidae</taxon>
        <taxon>Hypocreales</taxon>
        <taxon>Nectriaceae</taxon>
        <taxon>Dactylonectria</taxon>
    </lineage>
</organism>
<dbReference type="OrthoDB" id="5426775at2759"/>
<accession>A0A9P9FGK2</accession>
<name>A0A9P9FGK2_9HYPO</name>